<dbReference type="Proteomes" id="UP000006420">
    <property type="component" value="Unassembled WGS sequence"/>
</dbReference>
<sequence>MYLLKRLFNGDKRTVLYRKNTVIVLVCQAINIIVNFLLVSVVLNYLGVEEYGIWIILTTIVSWFTFFDIGLGHGLRNRYAEEKVKGNEENIKMYVSSTFYMLLVISGIIFFLSLILILNINCSSAIGAPSDLESKLKVILLFMVGCFCIRFVANIALILQISEQRPGTSYIAIAIGNLLSLISVFIITKITLPSILYIGIGLSISPIIPVLFIFIYLFSTSYKKIRPSIKYVSFKNAYDIINLGLKFFVIQLTGLVLYQSNNIIISHICGLNEVTEYNISYKLLWVLVIIYNAILTPFWSASTEAYIKKDIVWIRNTIRMLNKILIALIVVGVIIVISSPIIYKIWLNDKIQPNYLLLICTLIYFSFYMRHSTYRMFINGVGKIRLQFYVTLIQSLMHVPLAVFLGKLVGVIGVVIVMAIWTIINSIWEPIQFKKIITTERLSSSNIWLK</sequence>
<evidence type="ECO:0000256" key="2">
    <source>
        <dbReference type="ARBA" id="ARBA00022475"/>
    </source>
</evidence>
<evidence type="ECO:0000313" key="8">
    <source>
        <dbReference type="Proteomes" id="UP000006420"/>
    </source>
</evidence>
<organism evidence="7 8">
    <name type="scientific">Dysgonomonas mossii DSM 22836</name>
    <dbReference type="NCBI Taxonomy" id="742767"/>
    <lineage>
        <taxon>Bacteria</taxon>
        <taxon>Pseudomonadati</taxon>
        <taxon>Bacteroidota</taxon>
        <taxon>Bacteroidia</taxon>
        <taxon>Bacteroidales</taxon>
        <taxon>Dysgonomonadaceae</taxon>
        <taxon>Dysgonomonas</taxon>
    </lineage>
</organism>
<feature type="transmembrane region" description="Helical" evidence="6">
    <location>
        <begin position="51"/>
        <end position="72"/>
    </location>
</feature>
<proteinExistence type="predicted"/>
<feature type="transmembrane region" description="Helical" evidence="6">
    <location>
        <begin position="411"/>
        <end position="428"/>
    </location>
</feature>
<comment type="caution">
    <text evidence="7">The sequence shown here is derived from an EMBL/GenBank/DDBJ whole genome shotgun (WGS) entry which is preliminary data.</text>
</comment>
<dbReference type="HOGENOM" id="CLU_044954_1_0_10"/>
<evidence type="ECO:0008006" key="9">
    <source>
        <dbReference type="Google" id="ProtNLM"/>
    </source>
</evidence>
<dbReference type="GeneID" id="78082758"/>
<feature type="transmembrane region" description="Helical" evidence="6">
    <location>
        <begin position="355"/>
        <end position="374"/>
    </location>
</feature>
<dbReference type="eggNOG" id="COG2244">
    <property type="taxonomic scope" value="Bacteria"/>
</dbReference>
<dbReference type="EMBL" id="ADLW01000010">
    <property type="protein sequence ID" value="EGK05864.1"/>
    <property type="molecule type" value="Genomic_DNA"/>
</dbReference>
<keyword evidence="3 6" id="KW-0812">Transmembrane</keyword>
<feature type="transmembrane region" description="Helical" evidence="6">
    <location>
        <begin position="138"/>
        <end position="158"/>
    </location>
</feature>
<reference evidence="7 8" key="1">
    <citation type="submission" date="2011-04" db="EMBL/GenBank/DDBJ databases">
        <title>The Genome Sequence of Dysgonomonas mossii DSM 22836.</title>
        <authorList>
            <consortium name="The Broad Institute Genome Sequencing Platform"/>
            <person name="Earl A."/>
            <person name="Ward D."/>
            <person name="Feldgarden M."/>
            <person name="Gevers D."/>
            <person name="Pudlo N."/>
            <person name="Martens E."/>
            <person name="Allen-Vercoe E."/>
            <person name="Young S.K."/>
            <person name="Zeng Q."/>
            <person name="Gargeya S."/>
            <person name="Fitzgerald M."/>
            <person name="Haas B."/>
            <person name="Abouelleil A."/>
            <person name="Alvarado L."/>
            <person name="Arachchi H.M."/>
            <person name="Berlin A."/>
            <person name="Brown A."/>
            <person name="Chapman S.B."/>
            <person name="Chen Z."/>
            <person name="Dunbar C."/>
            <person name="Freedman E."/>
            <person name="Gearin G."/>
            <person name="Gellesch M."/>
            <person name="Goldberg J."/>
            <person name="Griggs A."/>
            <person name="Gujja S."/>
            <person name="Heiman D."/>
            <person name="Howarth C."/>
            <person name="Larson L."/>
            <person name="Lui A."/>
            <person name="MacDonald P.J.P."/>
            <person name="Mehta T."/>
            <person name="Montmayeur A."/>
            <person name="Murphy C."/>
            <person name="Neiman D."/>
            <person name="Pearson M."/>
            <person name="Priest M."/>
            <person name="Roberts A."/>
            <person name="Saif S."/>
            <person name="Shea T."/>
            <person name="Shenoy N."/>
            <person name="Sisk P."/>
            <person name="Stolte C."/>
            <person name="Sykes S."/>
            <person name="Yandava C."/>
            <person name="Wortman J."/>
            <person name="Nusbaum C."/>
            <person name="Birren B."/>
        </authorList>
    </citation>
    <scope>NUCLEOTIDE SEQUENCE [LARGE SCALE GENOMIC DNA]</scope>
    <source>
        <strain evidence="7 8">DSM 22836</strain>
    </source>
</reference>
<comment type="subcellular location">
    <subcellularLocation>
        <location evidence="1">Cell membrane</location>
        <topology evidence="1">Multi-pass membrane protein</topology>
    </subcellularLocation>
</comment>
<evidence type="ECO:0000256" key="1">
    <source>
        <dbReference type="ARBA" id="ARBA00004651"/>
    </source>
</evidence>
<dbReference type="PANTHER" id="PTHR30250:SF26">
    <property type="entry name" value="PSMA PROTEIN"/>
    <property type="match status" value="1"/>
</dbReference>
<evidence type="ECO:0000256" key="5">
    <source>
        <dbReference type="ARBA" id="ARBA00023136"/>
    </source>
</evidence>
<feature type="transmembrane region" description="Helical" evidence="6">
    <location>
        <begin position="93"/>
        <end position="118"/>
    </location>
</feature>
<keyword evidence="4 6" id="KW-1133">Transmembrane helix</keyword>
<dbReference type="PANTHER" id="PTHR30250">
    <property type="entry name" value="PST FAMILY PREDICTED COLANIC ACID TRANSPORTER"/>
    <property type="match status" value="1"/>
</dbReference>
<dbReference type="STRING" id="742767.HMPREF9456_02128"/>
<dbReference type="Pfam" id="PF01943">
    <property type="entry name" value="Polysacc_synt"/>
    <property type="match status" value="1"/>
</dbReference>
<gene>
    <name evidence="7" type="ORF">HMPREF9456_02128</name>
</gene>
<evidence type="ECO:0000256" key="3">
    <source>
        <dbReference type="ARBA" id="ARBA00022692"/>
    </source>
</evidence>
<dbReference type="InterPro" id="IPR050833">
    <property type="entry name" value="Poly_Biosynth_Transport"/>
</dbReference>
<feature type="transmembrane region" description="Helical" evidence="6">
    <location>
        <begin position="170"/>
        <end position="188"/>
    </location>
</feature>
<protein>
    <recommendedName>
        <fullName evidence="9">Polysaccharide biosynthesis protein C-terminal domain-containing protein</fullName>
    </recommendedName>
</protein>
<dbReference type="OrthoDB" id="512217at2"/>
<keyword evidence="8" id="KW-1185">Reference proteome</keyword>
<keyword evidence="2" id="KW-1003">Cell membrane</keyword>
<evidence type="ECO:0000256" key="6">
    <source>
        <dbReference type="SAM" id="Phobius"/>
    </source>
</evidence>
<feature type="transmembrane region" description="Helical" evidence="6">
    <location>
        <begin position="21"/>
        <end position="45"/>
    </location>
</feature>
<name>F8X248_9BACT</name>
<feature type="transmembrane region" description="Helical" evidence="6">
    <location>
        <begin position="386"/>
        <end position="405"/>
    </location>
</feature>
<evidence type="ECO:0000256" key="4">
    <source>
        <dbReference type="ARBA" id="ARBA00022989"/>
    </source>
</evidence>
<feature type="transmembrane region" description="Helical" evidence="6">
    <location>
        <begin position="320"/>
        <end position="343"/>
    </location>
</feature>
<accession>F8X248</accession>
<dbReference type="RefSeq" id="WP_006843498.1">
    <property type="nucleotide sequence ID" value="NZ_AQWJ01000005.1"/>
</dbReference>
<feature type="transmembrane region" description="Helical" evidence="6">
    <location>
        <begin position="194"/>
        <end position="219"/>
    </location>
</feature>
<dbReference type="InterPro" id="IPR002797">
    <property type="entry name" value="Polysacc_synth"/>
</dbReference>
<dbReference type="GO" id="GO:0005886">
    <property type="term" value="C:plasma membrane"/>
    <property type="evidence" value="ECO:0007669"/>
    <property type="project" value="UniProtKB-SubCell"/>
</dbReference>
<keyword evidence="5 6" id="KW-0472">Membrane</keyword>
<feature type="transmembrane region" description="Helical" evidence="6">
    <location>
        <begin position="240"/>
        <end position="259"/>
    </location>
</feature>
<feature type="transmembrane region" description="Helical" evidence="6">
    <location>
        <begin position="279"/>
        <end position="299"/>
    </location>
</feature>
<evidence type="ECO:0000313" key="7">
    <source>
        <dbReference type="EMBL" id="EGK05864.1"/>
    </source>
</evidence>
<dbReference type="AlphaFoldDB" id="F8X248"/>